<dbReference type="AlphaFoldDB" id="E5R152"/>
<evidence type="ECO:0000313" key="2">
    <source>
        <dbReference type="Proteomes" id="UP000002669"/>
    </source>
</evidence>
<dbReference type="HOGENOM" id="CLU_029371_0_0_1"/>
<dbReference type="EMBL" id="DS989822">
    <property type="protein sequence ID" value="EFQ98441.1"/>
    <property type="molecule type" value="Genomic_DNA"/>
</dbReference>
<dbReference type="Gene3D" id="1.20.1280.50">
    <property type="match status" value="1"/>
</dbReference>
<dbReference type="RefSeq" id="XP_003177393.1">
    <property type="nucleotide sequence ID" value="XM_003177345.1"/>
</dbReference>
<organism evidence="2">
    <name type="scientific">Arthroderma gypseum (strain ATCC MYA-4604 / CBS 118893)</name>
    <name type="common">Microsporum gypseum</name>
    <dbReference type="NCBI Taxonomy" id="535722"/>
    <lineage>
        <taxon>Eukaryota</taxon>
        <taxon>Fungi</taxon>
        <taxon>Dikarya</taxon>
        <taxon>Ascomycota</taxon>
        <taxon>Pezizomycotina</taxon>
        <taxon>Eurotiomycetes</taxon>
        <taxon>Eurotiomycetidae</taxon>
        <taxon>Onygenales</taxon>
        <taxon>Arthrodermataceae</taxon>
        <taxon>Nannizzia</taxon>
    </lineage>
</organism>
<reference evidence="2" key="1">
    <citation type="journal article" date="2012" name="MBio">
        <title>Comparative genome analysis of Trichophyton rubrum and related dermatophytes reveals candidate genes involved in infection.</title>
        <authorList>
            <person name="Martinez D.A."/>
            <person name="Oliver B.G."/>
            <person name="Graeser Y."/>
            <person name="Goldberg J.M."/>
            <person name="Li W."/>
            <person name="Martinez-Rossi N.M."/>
            <person name="Monod M."/>
            <person name="Shelest E."/>
            <person name="Barton R.C."/>
            <person name="Birch E."/>
            <person name="Brakhage A.A."/>
            <person name="Chen Z."/>
            <person name="Gurr S.J."/>
            <person name="Heiman D."/>
            <person name="Heitman J."/>
            <person name="Kosti I."/>
            <person name="Rossi A."/>
            <person name="Saif S."/>
            <person name="Samalova M."/>
            <person name="Saunders C.W."/>
            <person name="Shea T."/>
            <person name="Summerbell R.C."/>
            <person name="Xu J."/>
            <person name="Young S."/>
            <person name="Zeng Q."/>
            <person name="Birren B.W."/>
            <person name="Cuomo C.A."/>
            <person name="White T.C."/>
        </authorList>
    </citation>
    <scope>NUCLEOTIDE SEQUENCE [LARGE SCALE GENOMIC DNA]</scope>
    <source>
        <strain evidence="2">ATCC MYA-4604 / CBS 118893</strain>
    </source>
</reference>
<dbReference type="OrthoDB" id="5296720at2759"/>
<protein>
    <submittedName>
        <fullName evidence="1">F-box domain-containing protein</fullName>
    </submittedName>
</protein>
<name>E5R152_ARTGP</name>
<dbReference type="OMA" id="MERNTAY"/>
<dbReference type="CDD" id="cd09917">
    <property type="entry name" value="F-box_SF"/>
    <property type="match status" value="1"/>
</dbReference>
<keyword evidence="2" id="KW-1185">Reference proteome</keyword>
<gene>
    <name evidence="1" type="ORF">MGYG_01469</name>
</gene>
<accession>E5R152</accession>
<dbReference type="eggNOG" id="ENOG502STPP">
    <property type="taxonomic scope" value="Eukaryota"/>
</dbReference>
<evidence type="ECO:0000313" key="1">
    <source>
        <dbReference type="EMBL" id="EFQ98441.1"/>
    </source>
</evidence>
<dbReference type="InParanoid" id="E5R152"/>
<dbReference type="GeneID" id="10032722"/>
<sequence>MADIHSLPVEILYLILSFICTSPPPTADERALRDLPSHAVTSSKTTDLKSVSRVCRQFREFAREHLFSFCRYELRDQDRFLAFISRNGLAEHVESVTVSVRSIFPGSEKELWWKTLFKALDPTTVTVVGPPFIIADMAQCNLQGDKWAFDMPLQTIQFRQQRAQQPDTQMIPVAAPAEGDSSSSGGDDDDDSFLTAKPWTQLLFNEGSSLQAYSVEDYFRLRPPSIINHWGSVDPLQAVDLPYPASAISRLTSFRYIAVFPFYSHTNLVLKLFRSMTNLRSLALQLSPPEWSDIFEREQKSSTMDPENAWMELETGYSLVPHSVRYLGVHGQLVEFRALDYNLPPQRSYVFRTMHHVLSLAWQHDGHGRWVKRPVAPGSSE</sequence>
<proteinExistence type="predicted"/>
<dbReference type="VEuPathDB" id="FungiDB:MGYG_01469"/>
<dbReference type="Proteomes" id="UP000002669">
    <property type="component" value="Unassembled WGS sequence"/>
</dbReference>